<dbReference type="EMBL" id="QXFU01000962">
    <property type="protein sequence ID" value="KAE9014905.1"/>
    <property type="molecule type" value="Genomic_DNA"/>
</dbReference>
<evidence type="ECO:0000313" key="6">
    <source>
        <dbReference type="Proteomes" id="UP000435112"/>
    </source>
</evidence>
<dbReference type="AlphaFoldDB" id="A0A6A3L9N9"/>
<gene>
    <name evidence="2" type="ORF">PR001_g13704</name>
    <name evidence="1" type="ORF">PR002_g14098</name>
    <name evidence="3" type="ORF">PR003_g14569</name>
</gene>
<name>A0A6A3L9N9_9STRA</name>
<dbReference type="Proteomes" id="UP000435112">
    <property type="component" value="Unassembled WGS sequence"/>
</dbReference>
<accession>A0A6A3L9N9</accession>
<evidence type="ECO:0000313" key="1">
    <source>
        <dbReference type="EMBL" id="KAE9014905.1"/>
    </source>
</evidence>
<comment type="caution">
    <text evidence="1">The sequence shown here is derived from an EMBL/GenBank/DDBJ whole genome shotgun (WGS) entry which is preliminary data.</text>
</comment>
<reference evidence="4 6" key="1">
    <citation type="submission" date="2018-09" db="EMBL/GenBank/DDBJ databases">
        <title>Genomic investigation of the strawberry pathogen Phytophthora fragariae indicates pathogenicity is determined by transcriptional variation in three key races.</title>
        <authorList>
            <person name="Adams T.M."/>
            <person name="Armitage A.D."/>
            <person name="Sobczyk M.K."/>
            <person name="Bates H.J."/>
            <person name="Dunwell J.M."/>
            <person name="Nellist C.F."/>
            <person name="Harrison R.J."/>
        </authorList>
    </citation>
    <scope>NUCLEOTIDE SEQUENCE [LARGE SCALE GENOMIC DNA]</scope>
    <source>
        <strain evidence="2 4">SCRP249</strain>
        <strain evidence="1 6">SCRP324</strain>
        <strain evidence="3 5">SCRP333</strain>
    </source>
</reference>
<sequence length="162" mass="18703">MTNWPVFQLNFQNDLRLRYDNPSEQFCFRFDTCHNWAPSTWVSWWELPTHQVGIFFETTDCSFRSGKYNFKTTRGHVDGWKTFEPAKAFRSFKFGDYEDALLMQNLTEASTAQHCNIAKARATFESLEGNDTVVNATSTIEWSSDEGLSSNWTDLLPAIEGT</sequence>
<proteinExistence type="predicted"/>
<keyword evidence="5" id="KW-1185">Reference proteome</keyword>
<dbReference type="EMBL" id="QXFV01000950">
    <property type="protein sequence ID" value="KAE9020074.1"/>
    <property type="molecule type" value="Genomic_DNA"/>
</dbReference>
<dbReference type="Proteomes" id="UP000429607">
    <property type="component" value="Unassembled WGS sequence"/>
</dbReference>
<evidence type="ECO:0000313" key="3">
    <source>
        <dbReference type="EMBL" id="KAE9332346.1"/>
    </source>
</evidence>
<dbReference type="Proteomes" id="UP000434957">
    <property type="component" value="Unassembled WGS sequence"/>
</dbReference>
<evidence type="ECO:0000313" key="5">
    <source>
        <dbReference type="Proteomes" id="UP000434957"/>
    </source>
</evidence>
<dbReference type="EMBL" id="QXFT01000970">
    <property type="protein sequence ID" value="KAE9332346.1"/>
    <property type="molecule type" value="Genomic_DNA"/>
</dbReference>
<evidence type="ECO:0000313" key="2">
    <source>
        <dbReference type="EMBL" id="KAE9020074.1"/>
    </source>
</evidence>
<protein>
    <submittedName>
        <fullName evidence="1">Uncharacterized protein</fullName>
    </submittedName>
</protein>
<dbReference type="OrthoDB" id="88883at2759"/>
<organism evidence="1 6">
    <name type="scientific">Phytophthora rubi</name>
    <dbReference type="NCBI Taxonomy" id="129364"/>
    <lineage>
        <taxon>Eukaryota</taxon>
        <taxon>Sar</taxon>
        <taxon>Stramenopiles</taxon>
        <taxon>Oomycota</taxon>
        <taxon>Peronosporomycetes</taxon>
        <taxon>Peronosporales</taxon>
        <taxon>Peronosporaceae</taxon>
        <taxon>Phytophthora</taxon>
    </lineage>
</organism>
<evidence type="ECO:0000313" key="4">
    <source>
        <dbReference type="Proteomes" id="UP000429607"/>
    </source>
</evidence>